<name>A0A516NFP7_9NOCA</name>
<reference evidence="1 2" key="1">
    <citation type="submission" date="2019-07" db="EMBL/GenBank/DDBJ databases">
        <title>Complete Genome Sequence and Methylome Analysis of Nocardia otitidis-caviarum NEB252.</title>
        <authorList>
            <person name="Fomenkov A."/>
            <person name="Anton B.P."/>
            <person name="Vincze T."/>
            <person name="Roberts R.J."/>
        </authorList>
    </citation>
    <scope>NUCLEOTIDE SEQUENCE [LARGE SCALE GENOMIC DNA]</scope>
    <source>
        <strain evidence="1 2">NEB252</strain>
    </source>
</reference>
<sequence length="149" mass="16193">MADKHARFRATVIPSGNAAGVEVPEQVIEDFGAGRRAPVLITVNGHSWRSRVAAMRGQLLIGLSAANRAAAGIELGDEIEMELTLDEQPREVDVPDELAAALRKANLRKAFDALSYSRRRQHALAVENAKTAPTRQRRIEAVLAALYGD</sequence>
<proteinExistence type="predicted"/>
<protein>
    <submittedName>
        <fullName evidence="1">DUF1905 domain-containing protein</fullName>
    </submittedName>
</protein>
<gene>
    <name evidence="1" type="ORF">FOH10_02090</name>
</gene>
<dbReference type="AlphaFoldDB" id="A0A516NFP7"/>
<evidence type="ECO:0000313" key="1">
    <source>
        <dbReference type="EMBL" id="QDP77711.1"/>
    </source>
</evidence>
<dbReference type="SUPFAM" id="SSF141694">
    <property type="entry name" value="AF2212/PG0164-like"/>
    <property type="match status" value="1"/>
</dbReference>
<accession>A0A516NFP7</accession>
<dbReference type="GeneID" id="80331190"/>
<dbReference type="KEGG" id="nod:FOH10_02090"/>
<dbReference type="InterPro" id="IPR015018">
    <property type="entry name" value="DUF1905"/>
</dbReference>
<dbReference type="RefSeq" id="WP_143979411.1">
    <property type="nucleotide sequence ID" value="NZ_CP041695.1"/>
</dbReference>
<evidence type="ECO:0000313" key="2">
    <source>
        <dbReference type="Proteomes" id="UP000317039"/>
    </source>
</evidence>
<dbReference type="Gene3D" id="2.40.30.100">
    <property type="entry name" value="AF2212/PG0164-like"/>
    <property type="match status" value="1"/>
</dbReference>
<organism evidence="1 2">
    <name type="scientific">Nocardia otitidiscaviarum</name>
    <dbReference type="NCBI Taxonomy" id="1823"/>
    <lineage>
        <taxon>Bacteria</taxon>
        <taxon>Bacillati</taxon>
        <taxon>Actinomycetota</taxon>
        <taxon>Actinomycetes</taxon>
        <taxon>Mycobacteriales</taxon>
        <taxon>Nocardiaceae</taxon>
        <taxon>Nocardia</taxon>
    </lineage>
</organism>
<dbReference type="Pfam" id="PF08922">
    <property type="entry name" value="DUF1905"/>
    <property type="match status" value="1"/>
</dbReference>
<dbReference type="InterPro" id="IPR037079">
    <property type="entry name" value="AF2212/PG0164-like_sf"/>
</dbReference>
<dbReference type="Proteomes" id="UP000317039">
    <property type="component" value="Chromosome"/>
</dbReference>
<dbReference type="EMBL" id="CP041695">
    <property type="protein sequence ID" value="QDP77711.1"/>
    <property type="molecule type" value="Genomic_DNA"/>
</dbReference>
<dbReference type="Pfam" id="PF13376">
    <property type="entry name" value="OmdA"/>
    <property type="match status" value="1"/>
</dbReference>